<evidence type="ECO:0000256" key="1">
    <source>
        <dbReference type="SAM" id="MobiDB-lite"/>
    </source>
</evidence>
<protein>
    <recommendedName>
        <fullName evidence="5">Elicitin</fullName>
    </recommendedName>
</protein>
<evidence type="ECO:0000313" key="4">
    <source>
        <dbReference type="Proteomes" id="UP000028582"/>
    </source>
</evidence>
<feature type="signal peptide" evidence="2">
    <location>
        <begin position="1"/>
        <end position="24"/>
    </location>
</feature>
<dbReference type="AlphaFoldDB" id="A0A081APU2"/>
<evidence type="ECO:0000313" key="3">
    <source>
        <dbReference type="EMBL" id="ETO80903.1"/>
    </source>
</evidence>
<dbReference type="GO" id="GO:0005576">
    <property type="term" value="C:extracellular region"/>
    <property type="evidence" value="ECO:0007669"/>
    <property type="project" value="InterPro"/>
</dbReference>
<keyword evidence="2" id="KW-0732">Signal</keyword>
<sequence>MKTAFLSALAVAGAIGMAVTATECDLTSIEDTLLANSTIAAKMTPAQEKCEEDTGVDIFAITEFPTKEVALEIQQSDDGCNVLINLVNGYTNINTQCTLEINGTVVIYGRLISDFLDGKTGNETDSSSDSGSESESESASSSASESGSSSSSASTSGSTSSASTTALSIVTYGAIAAIAAALR</sequence>
<comment type="caution">
    <text evidence="3">The sequence shown here is derived from an EMBL/GenBank/DDBJ whole genome shotgun (WGS) entry which is preliminary data.</text>
</comment>
<dbReference type="InterPro" id="IPR036470">
    <property type="entry name" value="Elicitin_sf"/>
</dbReference>
<evidence type="ECO:0000256" key="2">
    <source>
        <dbReference type="SAM" id="SignalP"/>
    </source>
</evidence>
<feature type="chain" id="PRO_5001754331" description="Elicitin" evidence="2">
    <location>
        <begin position="25"/>
        <end position="183"/>
    </location>
</feature>
<accession>A0A081APU2</accession>
<dbReference type="Gene3D" id="1.10.239.10">
    <property type="entry name" value="Elicitin domain"/>
    <property type="match status" value="1"/>
</dbReference>
<proteinExistence type="predicted"/>
<reference evidence="3 4" key="1">
    <citation type="submission" date="2013-11" db="EMBL/GenBank/DDBJ databases">
        <title>The Genome Sequence of Phytophthora parasitica P1976.</title>
        <authorList>
            <consortium name="The Broad Institute Genomics Platform"/>
            <person name="Russ C."/>
            <person name="Tyler B."/>
            <person name="Panabieres F."/>
            <person name="Shan W."/>
            <person name="Tripathy S."/>
            <person name="Grunwald N."/>
            <person name="Machado M."/>
            <person name="Johnson C.S."/>
            <person name="Walker B."/>
            <person name="Young S."/>
            <person name="Zeng Q."/>
            <person name="Gargeya S."/>
            <person name="Fitzgerald M."/>
            <person name="Haas B."/>
            <person name="Abouelleil A."/>
            <person name="Allen A.W."/>
            <person name="Alvarado L."/>
            <person name="Arachchi H.M."/>
            <person name="Berlin A.M."/>
            <person name="Chapman S.B."/>
            <person name="Gainer-Dewar J."/>
            <person name="Goldberg J."/>
            <person name="Griggs A."/>
            <person name="Gujja S."/>
            <person name="Hansen M."/>
            <person name="Howarth C."/>
            <person name="Imamovic A."/>
            <person name="Ireland A."/>
            <person name="Larimer J."/>
            <person name="McCowan C."/>
            <person name="Murphy C."/>
            <person name="Pearson M."/>
            <person name="Poon T.W."/>
            <person name="Priest M."/>
            <person name="Roberts A."/>
            <person name="Saif S."/>
            <person name="Shea T."/>
            <person name="Sisk P."/>
            <person name="Sykes S."/>
            <person name="Wortman J."/>
            <person name="Nusbaum C."/>
            <person name="Birren B."/>
        </authorList>
    </citation>
    <scope>NUCLEOTIDE SEQUENCE [LARGE SCALE GENOMIC DNA]</scope>
    <source>
        <strain evidence="3 4">P1976</strain>
    </source>
</reference>
<dbReference type="Proteomes" id="UP000028582">
    <property type="component" value="Unassembled WGS sequence"/>
</dbReference>
<organism evidence="3 4">
    <name type="scientific">Phytophthora nicotianae P1976</name>
    <dbReference type="NCBI Taxonomy" id="1317066"/>
    <lineage>
        <taxon>Eukaryota</taxon>
        <taxon>Sar</taxon>
        <taxon>Stramenopiles</taxon>
        <taxon>Oomycota</taxon>
        <taxon>Peronosporomycetes</taxon>
        <taxon>Peronosporales</taxon>
        <taxon>Peronosporaceae</taxon>
        <taxon>Phytophthora</taxon>
    </lineage>
</organism>
<gene>
    <name evidence="3" type="ORF">F444_04683</name>
</gene>
<evidence type="ECO:0008006" key="5">
    <source>
        <dbReference type="Google" id="ProtNLM"/>
    </source>
</evidence>
<feature type="compositionally biased region" description="Low complexity" evidence="1">
    <location>
        <begin position="123"/>
        <end position="164"/>
    </location>
</feature>
<feature type="region of interest" description="Disordered" evidence="1">
    <location>
        <begin position="120"/>
        <end position="164"/>
    </location>
</feature>
<dbReference type="OrthoDB" id="127256at2759"/>
<dbReference type="EMBL" id="ANJA01000936">
    <property type="protein sequence ID" value="ETO80903.1"/>
    <property type="molecule type" value="Genomic_DNA"/>
</dbReference>
<name>A0A081APU2_PHYNI</name>